<comment type="similarity">
    <text evidence="3">Belongs to the class-III pyridoxal-phosphate-dependent aminotransferase family.</text>
</comment>
<dbReference type="InParanoid" id="A0A1D6P1W7"/>
<reference evidence="6" key="1">
    <citation type="submission" date="2015-12" db="EMBL/GenBank/DDBJ databases">
        <title>Update maize B73 reference genome by single molecule sequencing technologies.</title>
        <authorList>
            <consortium name="Maize Genome Sequencing Project"/>
            <person name="Ware D."/>
        </authorList>
    </citation>
    <scope>NUCLEOTIDE SEQUENCE</scope>
    <source>
        <tissue evidence="6">Seedling</tissue>
    </source>
</reference>
<evidence type="ECO:0000256" key="3">
    <source>
        <dbReference type="ARBA" id="ARBA00008954"/>
    </source>
</evidence>
<evidence type="ECO:0000256" key="1">
    <source>
        <dbReference type="ARBA" id="ARBA00001933"/>
    </source>
</evidence>
<accession>A0A1D6P1W7</accession>
<gene>
    <name evidence="6" type="ORF">ZEAMMB73_Zm00001d046276</name>
</gene>
<dbReference type="GO" id="GO:0005739">
    <property type="term" value="C:mitochondrion"/>
    <property type="evidence" value="ECO:0007669"/>
    <property type="project" value="UniProtKB-SubCell"/>
</dbReference>
<comment type="cofactor">
    <cofactor evidence="1">
        <name>pyridoxal 5'-phosphate</name>
        <dbReference type="ChEBI" id="CHEBI:597326"/>
    </cofactor>
</comment>
<evidence type="ECO:0000256" key="4">
    <source>
        <dbReference type="ARBA" id="ARBA00022576"/>
    </source>
</evidence>
<comment type="subcellular location">
    <subcellularLocation>
        <location evidence="2">Mitochondrion</location>
    </subcellularLocation>
</comment>
<proteinExistence type="inferred from homology"/>
<dbReference type="Gene3D" id="3.40.640.10">
    <property type="entry name" value="Type I PLP-dependent aspartate aminotransferase-like (Major domain)"/>
    <property type="match status" value="1"/>
</dbReference>
<dbReference type="GO" id="GO:0008483">
    <property type="term" value="F:transaminase activity"/>
    <property type="evidence" value="ECO:0007669"/>
    <property type="project" value="UniProtKB-KW"/>
</dbReference>
<dbReference type="InterPro" id="IPR015424">
    <property type="entry name" value="PyrdxlP-dep_Trfase"/>
</dbReference>
<dbReference type="InterPro" id="IPR015421">
    <property type="entry name" value="PyrdxlP-dep_Trfase_major"/>
</dbReference>
<dbReference type="PANTHER" id="PTHR45688">
    <property type="match status" value="1"/>
</dbReference>
<keyword evidence="4" id="KW-0032">Aminotransferase</keyword>
<sequence length="57" mass="5800">MFPGPVCCVLSFGTEANELAMLMAPLYSGNLSMVALGNAYHGGSAGTIGLTGLQTYT</sequence>
<evidence type="ECO:0000256" key="5">
    <source>
        <dbReference type="ARBA" id="ARBA00022679"/>
    </source>
</evidence>
<organism evidence="6">
    <name type="scientific">Zea mays</name>
    <name type="common">Maize</name>
    <dbReference type="NCBI Taxonomy" id="4577"/>
    <lineage>
        <taxon>Eukaryota</taxon>
        <taxon>Viridiplantae</taxon>
        <taxon>Streptophyta</taxon>
        <taxon>Embryophyta</taxon>
        <taxon>Tracheophyta</taxon>
        <taxon>Spermatophyta</taxon>
        <taxon>Magnoliopsida</taxon>
        <taxon>Liliopsida</taxon>
        <taxon>Poales</taxon>
        <taxon>Poaceae</taxon>
        <taxon>PACMAD clade</taxon>
        <taxon>Panicoideae</taxon>
        <taxon>Andropogonodae</taxon>
        <taxon>Andropogoneae</taxon>
        <taxon>Tripsacinae</taxon>
        <taxon>Zea</taxon>
    </lineage>
</organism>
<keyword evidence="5" id="KW-0808">Transferase</keyword>
<dbReference type="STRING" id="4577.A0A1D6P1W7"/>
<dbReference type="PANTHER" id="PTHR45688:SF3">
    <property type="entry name" value="ALANINE--GLYOXYLATE AMINOTRANSFERASE 2, MITOCHONDRIAL"/>
    <property type="match status" value="1"/>
</dbReference>
<evidence type="ECO:0000313" key="6">
    <source>
        <dbReference type="EMBL" id="AQL04020.1"/>
    </source>
</evidence>
<name>A0A1D6P1W7_MAIZE</name>
<evidence type="ECO:0000256" key="2">
    <source>
        <dbReference type="ARBA" id="ARBA00004173"/>
    </source>
</evidence>
<protein>
    <submittedName>
        <fullName evidence="6">Uncharacterized protein</fullName>
    </submittedName>
</protein>
<dbReference type="SUPFAM" id="SSF53383">
    <property type="entry name" value="PLP-dependent transferases"/>
    <property type="match status" value="1"/>
</dbReference>
<dbReference type="EMBL" id="CM000785">
    <property type="protein sequence ID" value="AQL04020.1"/>
    <property type="molecule type" value="Genomic_DNA"/>
</dbReference>
<dbReference type="AlphaFoldDB" id="A0A1D6P1W7"/>
<dbReference type="SMR" id="A0A1D6P1W7"/>